<proteinExistence type="predicted"/>
<dbReference type="InterPro" id="IPR013151">
    <property type="entry name" value="Immunoglobulin_dom"/>
</dbReference>
<evidence type="ECO:0000256" key="6">
    <source>
        <dbReference type="SAM" id="Phobius"/>
    </source>
</evidence>
<dbReference type="GO" id="GO:0005911">
    <property type="term" value="C:cell-cell junction"/>
    <property type="evidence" value="ECO:0007669"/>
    <property type="project" value="TreeGrafter"/>
</dbReference>
<dbReference type="InterPro" id="IPR007110">
    <property type="entry name" value="Ig-like_dom"/>
</dbReference>
<feature type="signal peptide" evidence="7">
    <location>
        <begin position="1"/>
        <end position="22"/>
    </location>
</feature>
<keyword evidence="5" id="KW-0393">Immunoglobulin domain</keyword>
<dbReference type="GO" id="GO:0098609">
    <property type="term" value="P:cell-cell adhesion"/>
    <property type="evidence" value="ECO:0007669"/>
    <property type="project" value="TreeGrafter"/>
</dbReference>
<dbReference type="Pfam" id="PF07679">
    <property type="entry name" value="I-set"/>
    <property type="match status" value="1"/>
</dbReference>
<dbReference type="PROSITE" id="PS50835">
    <property type="entry name" value="IG_LIKE"/>
    <property type="match status" value="2"/>
</dbReference>
<feature type="domain" description="Ig-like" evidence="8">
    <location>
        <begin position="121"/>
        <end position="214"/>
    </location>
</feature>
<dbReference type="Pfam" id="PF00047">
    <property type="entry name" value="ig"/>
    <property type="match status" value="1"/>
</dbReference>
<evidence type="ECO:0000256" key="5">
    <source>
        <dbReference type="ARBA" id="ARBA00023319"/>
    </source>
</evidence>
<feature type="chain" id="PRO_5043489990" description="Ig-like domain-containing protein" evidence="7">
    <location>
        <begin position="23"/>
        <end position="261"/>
    </location>
</feature>
<feature type="domain" description="Ig-like" evidence="8">
    <location>
        <begin position="8"/>
        <end position="114"/>
    </location>
</feature>
<dbReference type="RefSeq" id="XP_026228250.1">
    <property type="nucleotide sequence ID" value="XM_026372465.1"/>
</dbReference>
<dbReference type="GO" id="GO:0050839">
    <property type="term" value="F:cell adhesion molecule binding"/>
    <property type="evidence" value="ECO:0007669"/>
    <property type="project" value="TreeGrafter"/>
</dbReference>
<keyword evidence="7" id="KW-0732">Signal</keyword>
<sequence length="261" mass="28542">MKLVFSPPPLLLLLYCATQTCGVRIQSNPVINSEGVIQIELEDTVSLLCLADDDSEAHNNKELVWLRNDAVVSLKDENKKSNSSVCISPVIHDDNGATFTCRLSTNATDEASVTLNVIYGPELNGSEQVTAEEESKLFLECDIWANPPVSFVLWTLNGSAVDLLAGGFTVTNGGYTSQLTANSVEKRLHEGTYECTATSPMYGERSKSFSVKVTDKTIKFPLMPMIAGLVVVALTALLAVVSRWKRIMKCCKSCQKQRVRS</sequence>
<evidence type="ECO:0000259" key="8">
    <source>
        <dbReference type="PROSITE" id="PS50835"/>
    </source>
</evidence>
<reference evidence="9" key="1">
    <citation type="submission" date="2021-04" db="EMBL/GenBank/DDBJ databases">
        <authorList>
            <consortium name="Wellcome Sanger Institute Data Sharing"/>
        </authorList>
    </citation>
    <scope>NUCLEOTIDE SEQUENCE [LARGE SCALE GENOMIC DNA]</scope>
</reference>
<dbReference type="PANTHER" id="PTHR11640:SF31">
    <property type="entry name" value="IRREGULAR CHIASM C-ROUGHEST PROTEIN-RELATED"/>
    <property type="match status" value="1"/>
</dbReference>
<dbReference type="InterPro" id="IPR013783">
    <property type="entry name" value="Ig-like_fold"/>
</dbReference>
<evidence type="ECO:0000256" key="2">
    <source>
        <dbReference type="ARBA" id="ARBA00023136"/>
    </source>
</evidence>
<gene>
    <name evidence="9" type="primary">TMIGD1</name>
</gene>
<dbReference type="GO" id="GO:0005886">
    <property type="term" value="C:plasma membrane"/>
    <property type="evidence" value="ECO:0007669"/>
    <property type="project" value="TreeGrafter"/>
</dbReference>
<evidence type="ECO:0000313" key="10">
    <source>
        <dbReference type="Proteomes" id="UP000265040"/>
    </source>
</evidence>
<keyword evidence="6" id="KW-1133">Transmembrane helix</keyword>
<keyword evidence="4" id="KW-0325">Glycoprotein</keyword>
<dbReference type="AlphaFoldDB" id="A0A3Q1KBG3"/>
<dbReference type="SUPFAM" id="SSF48726">
    <property type="entry name" value="Immunoglobulin"/>
    <property type="match status" value="2"/>
</dbReference>
<dbReference type="PANTHER" id="PTHR11640">
    <property type="entry name" value="NEPHRIN"/>
    <property type="match status" value="1"/>
</dbReference>
<dbReference type="STRING" id="64144.ENSATEP00000031466"/>
<evidence type="ECO:0000256" key="7">
    <source>
        <dbReference type="SAM" id="SignalP"/>
    </source>
</evidence>
<evidence type="ECO:0000313" key="9">
    <source>
        <dbReference type="Ensembl" id="ENSATEP00000031466.3"/>
    </source>
</evidence>
<dbReference type="Proteomes" id="UP000265040">
    <property type="component" value="Chromosome 14"/>
</dbReference>
<keyword evidence="2 6" id="KW-0472">Membrane</keyword>
<name>A0A3Q1KBG3_ANATE</name>
<organism evidence="9 10">
    <name type="scientific">Anabas testudineus</name>
    <name type="common">Climbing perch</name>
    <name type="synonym">Anthias testudineus</name>
    <dbReference type="NCBI Taxonomy" id="64144"/>
    <lineage>
        <taxon>Eukaryota</taxon>
        <taxon>Metazoa</taxon>
        <taxon>Chordata</taxon>
        <taxon>Craniata</taxon>
        <taxon>Vertebrata</taxon>
        <taxon>Euteleostomi</taxon>
        <taxon>Actinopterygii</taxon>
        <taxon>Neopterygii</taxon>
        <taxon>Teleostei</taxon>
        <taxon>Neoteleostei</taxon>
        <taxon>Acanthomorphata</taxon>
        <taxon>Anabantaria</taxon>
        <taxon>Anabantiformes</taxon>
        <taxon>Anabantoidei</taxon>
        <taxon>Anabantidae</taxon>
        <taxon>Anabas</taxon>
    </lineage>
</organism>
<keyword evidence="6" id="KW-0812">Transmembrane</keyword>
<dbReference type="SMART" id="SM00409">
    <property type="entry name" value="IG"/>
    <property type="match status" value="2"/>
</dbReference>
<evidence type="ECO:0000256" key="3">
    <source>
        <dbReference type="ARBA" id="ARBA00023157"/>
    </source>
</evidence>
<dbReference type="Gene3D" id="2.60.40.10">
    <property type="entry name" value="Immunoglobulins"/>
    <property type="match status" value="2"/>
</dbReference>
<dbReference type="InParanoid" id="A0A3Q1KBG3"/>
<dbReference type="GeneID" id="113170389"/>
<dbReference type="GeneTree" id="ENSGT00510000048311"/>
<dbReference type="InterPro" id="IPR051275">
    <property type="entry name" value="Cell_adhesion_signaling"/>
</dbReference>
<dbReference type="InterPro" id="IPR036179">
    <property type="entry name" value="Ig-like_dom_sf"/>
</dbReference>
<reference evidence="9" key="2">
    <citation type="submission" date="2025-08" db="UniProtKB">
        <authorList>
            <consortium name="Ensembl"/>
        </authorList>
    </citation>
    <scope>IDENTIFICATION</scope>
</reference>
<keyword evidence="3" id="KW-1015">Disulfide bond</keyword>
<dbReference type="Ensembl" id="ENSATET00000031932.3">
    <property type="protein sequence ID" value="ENSATEP00000031466.3"/>
    <property type="gene ID" value="ENSATEG00000021688.3"/>
</dbReference>
<evidence type="ECO:0000256" key="4">
    <source>
        <dbReference type="ARBA" id="ARBA00023180"/>
    </source>
</evidence>
<dbReference type="InterPro" id="IPR013098">
    <property type="entry name" value="Ig_I-set"/>
</dbReference>
<protein>
    <recommendedName>
        <fullName evidence="8">Ig-like domain-containing protein</fullName>
    </recommendedName>
</protein>
<dbReference type="InterPro" id="IPR003599">
    <property type="entry name" value="Ig_sub"/>
</dbReference>
<evidence type="ECO:0000256" key="1">
    <source>
        <dbReference type="ARBA" id="ARBA00004479"/>
    </source>
</evidence>
<keyword evidence="10" id="KW-1185">Reference proteome</keyword>
<feature type="transmembrane region" description="Helical" evidence="6">
    <location>
        <begin position="222"/>
        <end position="242"/>
    </location>
</feature>
<accession>A0A3Q1KBG3</accession>
<comment type="subcellular location">
    <subcellularLocation>
        <location evidence="1">Membrane</location>
        <topology evidence="1">Single-pass type I membrane protein</topology>
    </subcellularLocation>
</comment>
<reference evidence="9" key="3">
    <citation type="submission" date="2025-09" db="UniProtKB">
        <authorList>
            <consortium name="Ensembl"/>
        </authorList>
    </citation>
    <scope>IDENTIFICATION</scope>
</reference>